<dbReference type="PANTHER" id="PTHR21339:SF0">
    <property type="entry name" value="S-ADENOSYLMETHIONINE-DEPENDENT NUCLEOTIDE DEHYDRATASE RSAD2"/>
    <property type="match status" value="1"/>
</dbReference>
<organism evidence="9">
    <name type="scientific">marine sediment metagenome</name>
    <dbReference type="NCBI Taxonomy" id="412755"/>
    <lineage>
        <taxon>unclassified sequences</taxon>
        <taxon>metagenomes</taxon>
        <taxon>ecological metagenomes</taxon>
    </lineage>
</organism>
<dbReference type="InterPro" id="IPR007197">
    <property type="entry name" value="rSAM"/>
</dbReference>
<evidence type="ECO:0000313" key="9">
    <source>
        <dbReference type="EMBL" id="KKN46913.1"/>
    </source>
</evidence>
<dbReference type="GO" id="GO:0051607">
    <property type="term" value="P:defense response to virus"/>
    <property type="evidence" value="ECO:0007669"/>
    <property type="project" value="UniProtKB-KW"/>
</dbReference>
<evidence type="ECO:0000256" key="6">
    <source>
        <dbReference type="ARBA" id="ARBA00023014"/>
    </source>
</evidence>
<reference evidence="9" key="1">
    <citation type="journal article" date="2015" name="Nature">
        <title>Complex archaea that bridge the gap between prokaryotes and eukaryotes.</title>
        <authorList>
            <person name="Spang A."/>
            <person name="Saw J.H."/>
            <person name="Jorgensen S.L."/>
            <person name="Zaremba-Niedzwiedzka K."/>
            <person name="Martijn J."/>
            <person name="Lind A.E."/>
            <person name="van Eijk R."/>
            <person name="Schleper C."/>
            <person name="Guy L."/>
            <person name="Ettema T.J."/>
        </authorList>
    </citation>
    <scope>NUCLEOTIDE SEQUENCE</scope>
</reference>
<evidence type="ECO:0000256" key="3">
    <source>
        <dbReference type="ARBA" id="ARBA00022691"/>
    </source>
</evidence>
<dbReference type="InterPro" id="IPR051196">
    <property type="entry name" value="RSAD2/Viperin_antiviral"/>
</dbReference>
<evidence type="ECO:0000256" key="5">
    <source>
        <dbReference type="ARBA" id="ARBA00023004"/>
    </source>
</evidence>
<evidence type="ECO:0000256" key="4">
    <source>
        <dbReference type="ARBA" id="ARBA00022723"/>
    </source>
</evidence>
<evidence type="ECO:0000256" key="7">
    <source>
        <dbReference type="ARBA" id="ARBA00023118"/>
    </source>
</evidence>
<dbReference type="EMBL" id="LAZR01001305">
    <property type="protein sequence ID" value="KKN46913.1"/>
    <property type="molecule type" value="Genomic_DNA"/>
</dbReference>
<dbReference type="GO" id="GO:0046872">
    <property type="term" value="F:metal ion binding"/>
    <property type="evidence" value="ECO:0007669"/>
    <property type="project" value="UniProtKB-KW"/>
</dbReference>
<accession>A0A0F9TZV7</accession>
<dbReference type="Gene3D" id="3.20.20.70">
    <property type="entry name" value="Aldolase class I"/>
    <property type="match status" value="1"/>
</dbReference>
<keyword evidence="3" id="KW-0949">S-adenosyl-L-methionine</keyword>
<evidence type="ECO:0000256" key="2">
    <source>
        <dbReference type="ARBA" id="ARBA00022485"/>
    </source>
</evidence>
<dbReference type="Pfam" id="PF04055">
    <property type="entry name" value="Radical_SAM"/>
    <property type="match status" value="1"/>
</dbReference>
<feature type="domain" description="Radical SAM core" evidence="8">
    <location>
        <begin position="1"/>
        <end position="210"/>
    </location>
</feature>
<keyword evidence="7" id="KW-0051">Antiviral defense</keyword>
<dbReference type="GO" id="GO:0051539">
    <property type="term" value="F:4 iron, 4 sulfur cluster binding"/>
    <property type="evidence" value="ECO:0007669"/>
    <property type="project" value="UniProtKB-KW"/>
</dbReference>
<dbReference type="AlphaFoldDB" id="A0A0F9TZV7"/>
<keyword evidence="5" id="KW-0408">Iron</keyword>
<evidence type="ECO:0000256" key="1">
    <source>
        <dbReference type="ARBA" id="ARBA00001966"/>
    </source>
</evidence>
<dbReference type="SFLD" id="SFLDG01067">
    <property type="entry name" value="SPASM/twitch_domain_containing"/>
    <property type="match status" value="1"/>
</dbReference>
<dbReference type="InterPro" id="IPR058240">
    <property type="entry name" value="rSAM_sf"/>
</dbReference>
<dbReference type="CDD" id="cd01335">
    <property type="entry name" value="Radical_SAM"/>
    <property type="match status" value="1"/>
</dbReference>
<evidence type="ECO:0000259" key="8">
    <source>
        <dbReference type="PROSITE" id="PS51918"/>
    </source>
</evidence>
<gene>
    <name evidence="9" type="ORF">LCGC14_0668180</name>
</gene>
<dbReference type="SFLD" id="SFLDS00029">
    <property type="entry name" value="Radical_SAM"/>
    <property type="match status" value="1"/>
</dbReference>
<dbReference type="SFLD" id="SFLDG01088">
    <property type="entry name" value="antiviral_proteins"/>
    <property type="match status" value="1"/>
</dbReference>
<name>A0A0F9TZV7_9ZZZZ</name>
<dbReference type="PROSITE" id="PS51918">
    <property type="entry name" value="RADICAL_SAM"/>
    <property type="match status" value="1"/>
</dbReference>
<protein>
    <recommendedName>
        <fullName evidence="8">Radical SAM core domain-containing protein</fullName>
    </recommendedName>
</protein>
<dbReference type="SUPFAM" id="SSF102114">
    <property type="entry name" value="Radical SAM enzymes"/>
    <property type="match status" value="1"/>
</dbReference>
<comment type="cofactor">
    <cofactor evidence="1">
        <name>[4Fe-4S] cluster</name>
        <dbReference type="ChEBI" id="CHEBI:49883"/>
    </cofactor>
</comment>
<comment type="caution">
    <text evidence="9">The sequence shown here is derived from an EMBL/GenBank/DDBJ whole genome shotgun (WGS) entry which is preliminary data.</text>
</comment>
<keyword evidence="4" id="KW-0479">Metal-binding</keyword>
<dbReference type="NCBIfam" id="NF038283">
    <property type="entry name" value="viperin_w_prok"/>
    <property type="match status" value="1"/>
</dbReference>
<dbReference type="PANTHER" id="PTHR21339">
    <property type="entry name" value="RADICAL S-ADENOSYL METHIONINE DOMAIN-CONTAINING PROTEIN 2"/>
    <property type="match status" value="1"/>
</dbReference>
<keyword evidence="6" id="KW-0411">Iron-sulfur</keyword>
<dbReference type="GO" id="GO:0003824">
    <property type="term" value="F:catalytic activity"/>
    <property type="evidence" value="ECO:0007669"/>
    <property type="project" value="InterPro"/>
</dbReference>
<proteinExistence type="predicted"/>
<dbReference type="InterPro" id="IPR013785">
    <property type="entry name" value="Aldolase_TIM"/>
</dbReference>
<keyword evidence="2" id="KW-0004">4Fe-4S</keyword>
<sequence length="271" mass="31432">MVLESVNFHFWALCNFKCNYCFARFESNNPNLTSNQCLEIIDNISDALIKKINFAGGEPTLSPYLGDLLVHSKKLGLVTSIISNGTGINRPFFEKFRKSIDWIGLSIDSGFEMINFKLGIGNRNIVKQIIRKSKIIQDIGIKLKINTVVNKLNYQEDFSWLIKRINPDRWKAFQILKIKNQQSVKLNDLLISEAEFEDFVKNHLYLNPITETNQLMLESYLMIDPFGRFYQNTGNSYIFSRPILEVGFKKELSDITYDIIKYIQRGGLYAW</sequence>